<reference evidence="1" key="1">
    <citation type="submission" date="2023-04" db="EMBL/GenBank/DDBJ databases">
        <authorList>
            <consortium name="ELIXIR-Norway"/>
        </authorList>
    </citation>
    <scope>NUCLEOTIDE SEQUENCE [LARGE SCALE GENOMIC DNA]</scope>
</reference>
<evidence type="ECO:0000313" key="1">
    <source>
        <dbReference type="EMBL" id="CAI9165770.1"/>
    </source>
</evidence>
<accession>A0ABN8YX92</accession>
<sequence length="416" mass="45342">MAAPTGRVHSQETESFCLEPGASVSPLCLQRSMNYKPRNARHRRPPAPGMDVLEKRTCSEWPGGHRVRSGKRALQMHARAPPAPNITLAAPRRGIGSRKASGALCPRGWLRWEELARGLQSVVGDGPDSRFGTCRIPLGPEPELRAASPEWVLGSLEPRTGPLPRAGRTQGGPGLFALQSLVSWDPHVYRTARRSSWSAQGPQRWRGDSAERLRSSLRVSGRVARGEILPRDAENPDPRRWSPTSWVDEGLCAACMVHGLPRPFFSHEGPWLPAAEPGGRSALERCRWALRGLGAGPACQPLRDEETQDLSFVPKSAMMGGRCTWARLLRALSKQHPLLHRQPPGQALLLCTWASGAEPVTCAGPAEEGWTTRLDQGHRRSARPRVCREPARAGHGLPFSCGLSFVVGAGTAEQAE</sequence>
<name>A0ABN8YX92_RANTA</name>
<dbReference type="EMBL" id="OX459961">
    <property type="protein sequence ID" value="CAI9165770.1"/>
    <property type="molecule type" value="Genomic_DNA"/>
</dbReference>
<dbReference type="Proteomes" id="UP001176941">
    <property type="component" value="Chromosome 25"/>
</dbReference>
<proteinExistence type="predicted"/>
<evidence type="ECO:0000313" key="2">
    <source>
        <dbReference type="Proteomes" id="UP001176941"/>
    </source>
</evidence>
<organism evidence="1 2">
    <name type="scientific">Rangifer tarandus platyrhynchus</name>
    <name type="common">Svalbard reindeer</name>
    <dbReference type="NCBI Taxonomy" id="3082113"/>
    <lineage>
        <taxon>Eukaryota</taxon>
        <taxon>Metazoa</taxon>
        <taxon>Chordata</taxon>
        <taxon>Craniata</taxon>
        <taxon>Vertebrata</taxon>
        <taxon>Euteleostomi</taxon>
        <taxon>Mammalia</taxon>
        <taxon>Eutheria</taxon>
        <taxon>Laurasiatheria</taxon>
        <taxon>Artiodactyla</taxon>
        <taxon>Ruminantia</taxon>
        <taxon>Pecora</taxon>
        <taxon>Cervidae</taxon>
        <taxon>Odocoileinae</taxon>
        <taxon>Rangifer</taxon>
    </lineage>
</organism>
<keyword evidence="2" id="KW-1185">Reference proteome</keyword>
<protein>
    <submittedName>
        <fullName evidence="1">Uncharacterized protein</fullName>
    </submittedName>
</protein>
<gene>
    <name evidence="1" type="ORF">MRATA1EN1_LOCUS14732</name>
</gene>